<sequence length="153" mass="16684">MALNDDIDLLSTVSLFSDIGEDKLRLIAFGAERRKLQAGQMLFRENTAADCAFVVADGRIELSRTAHNGQSETSGTVGRGTLLGELAMVTAVDRSMTAIAVDAAEVIRINRPLFRRMLEEYPEIADVVRQRISADLADLNKGLSKVADRFAGE</sequence>
<evidence type="ECO:0000313" key="3">
    <source>
        <dbReference type="Proteomes" id="UP000004291"/>
    </source>
</evidence>
<proteinExistence type="predicted"/>
<dbReference type="PROSITE" id="PS50042">
    <property type="entry name" value="CNMP_BINDING_3"/>
    <property type="match status" value="1"/>
</dbReference>
<feature type="domain" description="Cyclic nucleotide-binding" evidence="1">
    <location>
        <begin position="15"/>
        <end position="118"/>
    </location>
</feature>
<name>A9CUD2_HOEPD</name>
<evidence type="ECO:0000313" key="2">
    <source>
        <dbReference type="EMBL" id="EDQ35192.1"/>
    </source>
</evidence>
<dbReference type="Gene3D" id="2.60.120.10">
    <property type="entry name" value="Jelly Rolls"/>
    <property type="match status" value="1"/>
</dbReference>
<dbReference type="PANTHER" id="PTHR24567:SF68">
    <property type="entry name" value="DNA-BINDING TRANSCRIPTIONAL DUAL REGULATOR CRP"/>
    <property type="match status" value="1"/>
</dbReference>
<protein>
    <submittedName>
        <fullName evidence="2">Cyclic nucleotide-binding domain protein</fullName>
    </submittedName>
</protein>
<dbReference type="InterPro" id="IPR018490">
    <property type="entry name" value="cNMP-bd_dom_sf"/>
</dbReference>
<dbReference type="AlphaFoldDB" id="A9CUD2"/>
<dbReference type="InterPro" id="IPR014710">
    <property type="entry name" value="RmlC-like_jellyroll"/>
</dbReference>
<dbReference type="SMART" id="SM00100">
    <property type="entry name" value="cNMP"/>
    <property type="match status" value="1"/>
</dbReference>
<dbReference type="CDD" id="cd00038">
    <property type="entry name" value="CAP_ED"/>
    <property type="match status" value="1"/>
</dbReference>
<gene>
    <name evidence="2" type="ORF">HPDFL43_18397</name>
</gene>
<dbReference type="GO" id="GO:0003700">
    <property type="term" value="F:DNA-binding transcription factor activity"/>
    <property type="evidence" value="ECO:0007669"/>
    <property type="project" value="TreeGrafter"/>
</dbReference>
<comment type="caution">
    <text evidence="2">The sequence shown here is derived from an EMBL/GenBank/DDBJ whole genome shotgun (WGS) entry which is preliminary data.</text>
</comment>
<dbReference type="Pfam" id="PF00027">
    <property type="entry name" value="cNMP_binding"/>
    <property type="match status" value="1"/>
</dbReference>
<dbReference type="SUPFAM" id="SSF51206">
    <property type="entry name" value="cAMP-binding domain-like"/>
    <property type="match status" value="1"/>
</dbReference>
<keyword evidence="3" id="KW-1185">Reference proteome</keyword>
<dbReference type="EMBL" id="ABIA03000005">
    <property type="protein sequence ID" value="EDQ35192.1"/>
    <property type="molecule type" value="Genomic_DNA"/>
</dbReference>
<dbReference type="HOGENOM" id="CLU_075053_16_3_5"/>
<dbReference type="STRING" id="411684.HPDFL43_18397"/>
<dbReference type="eggNOG" id="COG0664">
    <property type="taxonomic scope" value="Bacteria"/>
</dbReference>
<dbReference type="Proteomes" id="UP000004291">
    <property type="component" value="Chromosome"/>
</dbReference>
<evidence type="ECO:0000259" key="1">
    <source>
        <dbReference type="PROSITE" id="PS50042"/>
    </source>
</evidence>
<reference evidence="2 3" key="1">
    <citation type="submission" date="2007-10" db="EMBL/GenBank/DDBJ databases">
        <authorList>
            <person name="Wagner-Dobler I."/>
            <person name="Ferriera S."/>
            <person name="Johnson J."/>
            <person name="Kravitz S."/>
            <person name="Beeson K."/>
            <person name="Sutton G."/>
            <person name="Rogers Y.-H."/>
            <person name="Friedman R."/>
            <person name="Frazier M."/>
            <person name="Venter J.C."/>
        </authorList>
    </citation>
    <scope>NUCLEOTIDE SEQUENCE [LARGE SCALE GENOMIC DNA]</scope>
    <source>
        <strain evidence="2 3">DFL-43</strain>
    </source>
</reference>
<dbReference type="RefSeq" id="WP_007199423.1">
    <property type="nucleotide sequence ID" value="NZ_CM002917.1"/>
</dbReference>
<dbReference type="InterPro" id="IPR000595">
    <property type="entry name" value="cNMP-bd_dom"/>
</dbReference>
<accession>A9CUD2</accession>
<organism evidence="2 3">
    <name type="scientific">Hoeflea phototrophica (strain DSM 17068 / NCIMB 14078 / DFL-43)</name>
    <dbReference type="NCBI Taxonomy" id="411684"/>
    <lineage>
        <taxon>Bacteria</taxon>
        <taxon>Pseudomonadati</taxon>
        <taxon>Pseudomonadota</taxon>
        <taxon>Alphaproteobacteria</taxon>
        <taxon>Hyphomicrobiales</taxon>
        <taxon>Rhizobiaceae</taxon>
        <taxon>Hoeflea</taxon>
    </lineage>
</organism>
<reference evidence="2 3" key="2">
    <citation type="submission" date="2012-06" db="EMBL/GenBank/DDBJ databases">
        <authorList>
            <person name="Fiebig A."/>
        </authorList>
    </citation>
    <scope>NUCLEOTIDE SEQUENCE [LARGE SCALE GENOMIC DNA]</scope>
    <source>
        <strain evidence="2 3">DFL-43</strain>
    </source>
</reference>
<dbReference type="InterPro" id="IPR050397">
    <property type="entry name" value="Env_Response_Regulators"/>
</dbReference>
<dbReference type="PANTHER" id="PTHR24567">
    <property type="entry name" value="CRP FAMILY TRANSCRIPTIONAL REGULATORY PROTEIN"/>
    <property type="match status" value="1"/>
</dbReference>
<dbReference type="GO" id="GO:0005829">
    <property type="term" value="C:cytosol"/>
    <property type="evidence" value="ECO:0007669"/>
    <property type="project" value="TreeGrafter"/>
</dbReference>
<dbReference type="OrthoDB" id="9807547at2"/>